<feature type="domain" description="PDZ" evidence="12">
    <location>
        <begin position="19"/>
        <end position="88"/>
    </location>
</feature>
<evidence type="ECO:0000256" key="4">
    <source>
        <dbReference type="ARBA" id="ARBA00022670"/>
    </source>
</evidence>
<evidence type="ECO:0000256" key="2">
    <source>
        <dbReference type="ARBA" id="ARBA00004141"/>
    </source>
</evidence>
<keyword evidence="7" id="KW-0862">Zinc</keyword>
<dbReference type="Pfam" id="PF17820">
    <property type="entry name" value="PDZ_6"/>
    <property type="match status" value="1"/>
</dbReference>
<evidence type="ECO:0000256" key="5">
    <source>
        <dbReference type="ARBA" id="ARBA00022692"/>
    </source>
</evidence>
<proteinExistence type="inferred from homology"/>
<feature type="transmembrane region" description="Helical" evidence="11">
    <location>
        <begin position="232"/>
        <end position="250"/>
    </location>
</feature>
<dbReference type="CDD" id="cd23081">
    <property type="entry name" value="cpPDZ_EcRseP-like"/>
    <property type="match status" value="1"/>
</dbReference>
<keyword evidence="4 13" id="KW-0645">Protease</keyword>
<dbReference type="GO" id="GO:0016020">
    <property type="term" value="C:membrane"/>
    <property type="evidence" value="ECO:0007669"/>
    <property type="project" value="UniProtKB-SubCell"/>
</dbReference>
<keyword evidence="13" id="KW-0131">Cell cycle</keyword>
<dbReference type="InterPro" id="IPR004387">
    <property type="entry name" value="Pept_M50_Zn"/>
</dbReference>
<dbReference type="Gene3D" id="2.30.42.10">
    <property type="match status" value="1"/>
</dbReference>
<dbReference type="SUPFAM" id="SSF50156">
    <property type="entry name" value="PDZ domain-like"/>
    <property type="match status" value="1"/>
</dbReference>
<dbReference type="PANTHER" id="PTHR42837">
    <property type="entry name" value="REGULATOR OF SIGMA-E PROTEASE RSEP"/>
    <property type="match status" value="1"/>
</dbReference>
<keyword evidence="10 11" id="KW-0472">Membrane</keyword>
<dbReference type="InterPro" id="IPR041489">
    <property type="entry name" value="PDZ_6"/>
</dbReference>
<dbReference type="SMART" id="SM00228">
    <property type="entry name" value="PDZ"/>
    <property type="match status" value="1"/>
</dbReference>
<gene>
    <name evidence="13" type="ORF">AVDCRST_MAG91-2775</name>
</gene>
<keyword evidence="6" id="KW-0378">Hydrolase</keyword>
<evidence type="ECO:0000256" key="1">
    <source>
        <dbReference type="ARBA" id="ARBA00001947"/>
    </source>
</evidence>
<dbReference type="GO" id="GO:0004222">
    <property type="term" value="F:metalloendopeptidase activity"/>
    <property type="evidence" value="ECO:0007669"/>
    <property type="project" value="InterPro"/>
</dbReference>
<organism evidence="13">
    <name type="scientific">uncultured Sphingomonadaceae bacterium</name>
    <dbReference type="NCBI Taxonomy" id="169976"/>
    <lineage>
        <taxon>Bacteria</taxon>
        <taxon>Pseudomonadati</taxon>
        <taxon>Pseudomonadota</taxon>
        <taxon>Alphaproteobacteria</taxon>
        <taxon>Sphingomonadales</taxon>
        <taxon>Sphingomonadaceae</taxon>
        <taxon>environmental samples</taxon>
    </lineage>
</organism>
<evidence type="ECO:0000256" key="9">
    <source>
        <dbReference type="ARBA" id="ARBA00023049"/>
    </source>
</evidence>
<name>A0A6J4TPM7_9SPHN</name>
<keyword evidence="5 11" id="KW-0812">Transmembrane</keyword>
<reference evidence="13" key="1">
    <citation type="submission" date="2020-02" db="EMBL/GenBank/DDBJ databases">
        <authorList>
            <person name="Meier V. D."/>
        </authorList>
    </citation>
    <scope>NUCLEOTIDE SEQUENCE</scope>
    <source>
        <strain evidence="13">AVDCRST_MAG91</strain>
    </source>
</reference>
<evidence type="ECO:0000313" key="13">
    <source>
        <dbReference type="EMBL" id="CAA9528900.1"/>
    </source>
</evidence>
<dbReference type="PANTHER" id="PTHR42837:SF2">
    <property type="entry name" value="MEMBRANE METALLOPROTEASE ARASP2, CHLOROPLASTIC-RELATED"/>
    <property type="match status" value="1"/>
</dbReference>
<evidence type="ECO:0000256" key="10">
    <source>
        <dbReference type="ARBA" id="ARBA00023136"/>
    </source>
</evidence>
<dbReference type="EMBL" id="CADCVX010000492">
    <property type="protein sequence ID" value="CAA9528900.1"/>
    <property type="molecule type" value="Genomic_DNA"/>
</dbReference>
<keyword evidence="8 11" id="KW-1133">Transmembrane helix</keyword>
<dbReference type="GO" id="GO:0006508">
    <property type="term" value="P:proteolysis"/>
    <property type="evidence" value="ECO:0007669"/>
    <property type="project" value="UniProtKB-KW"/>
</dbReference>
<feature type="transmembrane region" description="Helical" evidence="11">
    <location>
        <begin position="182"/>
        <end position="202"/>
    </location>
</feature>
<evidence type="ECO:0000256" key="8">
    <source>
        <dbReference type="ARBA" id="ARBA00022989"/>
    </source>
</evidence>
<protein>
    <submittedName>
        <fullName evidence="13">Intramembrane protease RasP/YluC, implicated in cell division based on FtsL cleavage</fullName>
    </submittedName>
</protein>
<comment type="similarity">
    <text evidence="3">Belongs to the peptidase M50B family.</text>
</comment>
<dbReference type="InterPro" id="IPR036034">
    <property type="entry name" value="PDZ_sf"/>
</dbReference>
<dbReference type="InterPro" id="IPR008915">
    <property type="entry name" value="Peptidase_M50"/>
</dbReference>
<dbReference type="AlphaFoldDB" id="A0A6J4TPM7"/>
<evidence type="ECO:0000256" key="7">
    <source>
        <dbReference type="ARBA" id="ARBA00022833"/>
    </source>
</evidence>
<dbReference type="Pfam" id="PF02163">
    <property type="entry name" value="Peptidase_M50"/>
    <property type="match status" value="1"/>
</dbReference>
<keyword evidence="13" id="KW-0132">Cell division</keyword>
<evidence type="ECO:0000256" key="6">
    <source>
        <dbReference type="ARBA" id="ARBA00022801"/>
    </source>
</evidence>
<dbReference type="GO" id="GO:0051301">
    <property type="term" value="P:cell division"/>
    <property type="evidence" value="ECO:0007669"/>
    <property type="project" value="UniProtKB-KW"/>
</dbReference>
<evidence type="ECO:0000256" key="3">
    <source>
        <dbReference type="ARBA" id="ARBA00007931"/>
    </source>
</evidence>
<comment type="cofactor">
    <cofactor evidence="1">
        <name>Zn(2+)</name>
        <dbReference type="ChEBI" id="CHEBI:29105"/>
    </cofactor>
</comment>
<dbReference type="InterPro" id="IPR001478">
    <property type="entry name" value="PDZ"/>
</dbReference>
<keyword evidence="9" id="KW-0482">Metalloprotease</keyword>
<sequence>MIVVAGPAVNFLVALMIFAGFLTAFGEPRTPTRIAAVQPQSAAATAGLRPGDVIQSLGGRGVETFDDLRQYVVLRPGETVNVVAKRGAETLLLPVTIGTRTEVDRFGNTTRLGQIGLMPDRTVNVRLSPAEIPGAALRLTASSLRMILDSLGQVITGRRPVEELGGPLKIAQYSGEQVSSGWLSFAWFVALISINLGFINLLPIPTLDGGHLTFYAISALTRRPVSTRVLEWSFRGGLVLLLGLMVMVTFNDLASFGVFSKLGGLLG</sequence>
<evidence type="ECO:0000259" key="12">
    <source>
        <dbReference type="SMART" id="SM00228"/>
    </source>
</evidence>
<accession>A0A6J4TPM7</accession>
<evidence type="ECO:0000256" key="11">
    <source>
        <dbReference type="SAM" id="Phobius"/>
    </source>
</evidence>
<comment type="subcellular location">
    <subcellularLocation>
        <location evidence="2">Membrane</location>
        <topology evidence="2">Multi-pass membrane protein</topology>
    </subcellularLocation>
</comment>